<dbReference type="PROSITE" id="PS51007">
    <property type="entry name" value="CYTC"/>
    <property type="match status" value="1"/>
</dbReference>
<dbReference type="GO" id="GO:0020037">
    <property type="term" value="F:heme binding"/>
    <property type="evidence" value="ECO:0007669"/>
    <property type="project" value="InterPro"/>
</dbReference>
<keyword evidence="1 4" id="KW-0349">Heme</keyword>
<evidence type="ECO:0000259" key="6">
    <source>
        <dbReference type="PROSITE" id="PS51007"/>
    </source>
</evidence>
<dbReference type="GO" id="GO:0009055">
    <property type="term" value="F:electron transfer activity"/>
    <property type="evidence" value="ECO:0007669"/>
    <property type="project" value="InterPro"/>
</dbReference>
<dbReference type="Proteomes" id="UP000648239">
    <property type="component" value="Unassembled WGS sequence"/>
</dbReference>
<sequence>MRNERKIKWIALVVVGLLVTAFAVAAPRVNPRKGKVFYKKYCRVCHDGAADAPEMSPMTKTMEQWSRAFKADGKVESHLSSVKDKTGYEITEQDLLDIQAYLVQHAADSDQPATCGN</sequence>
<evidence type="ECO:0000313" key="7">
    <source>
        <dbReference type="EMBL" id="MBD3868204.1"/>
    </source>
</evidence>
<protein>
    <submittedName>
        <fullName evidence="7">Cytochrome c</fullName>
    </submittedName>
</protein>
<keyword evidence="2 4" id="KW-0479">Metal-binding</keyword>
<comment type="caution">
    <text evidence="7">The sequence shown here is derived from an EMBL/GenBank/DDBJ whole genome shotgun (WGS) entry which is preliminary data.</text>
</comment>
<proteinExistence type="predicted"/>
<organism evidence="7 8">
    <name type="scientific">Candidatus Polarisedimenticola svalbardensis</name>
    <dbReference type="NCBI Taxonomy" id="2886004"/>
    <lineage>
        <taxon>Bacteria</taxon>
        <taxon>Pseudomonadati</taxon>
        <taxon>Acidobacteriota</taxon>
        <taxon>Candidatus Polarisedimenticolia</taxon>
        <taxon>Candidatus Polarisedimenticolales</taxon>
        <taxon>Candidatus Polarisedimenticolaceae</taxon>
        <taxon>Candidatus Polarisedimenticola</taxon>
    </lineage>
</organism>
<reference evidence="7 8" key="1">
    <citation type="submission" date="2020-08" db="EMBL/GenBank/DDBJ databases">
        <title>Acidobacteriota in marine sediments use diverse sulfur dissimilation pathways.</title>
        <authorList>
            <person name="Wasmund K."/>
        </authorList>
    </citation>
    <scope>NUCLEOTIDE SEQUENCE [LARGE SCALE GENOMIC DNA]</scope>
    <source>
        <strain evidence="7">MAG AM4</strain>
    </source>
</reference>
<keyword evidence="5" id="KW-0732">Signal</keyword>
<dbReference type="EMBL" id="JACXWD010000025">
    <property type="protein sequence ID" value="MBD3868204.1"/>
    <property type="molecule type" value="Genomic_DNA"/>
</dbReference>
<evidence type="ECO:0000256" key="4">
    <source>
        <dbReference type="PROSITE-ProRule" id="PRU00433"/>
    </source>
</evidence>
<feature type="signal peptide" evidence="5">
    <location>
        <begin position="1"/>
        <end position="25"/>
    </location>
</feature>
<gene>
    <name evidence="7" type="ORF">IFK94_08760</name>
</gene>
<keyword evidence="3 4" id="KW-0408">Iron</keyword>
<dbReference type="GO" id="GO:0046872">
    <property type="term" value="F:metal ion binding"/>
    <property type="evidence" value="ECO:0007669"/>
    <property type="project" value="UniProtKB-KW"/>
</dbReference>
<dbReference type="Gene3D" id="1.10.760.10">
    <property type="entry name" value="Cytochrome c-like domain"/>
    <property type="match status" value="1"/>
</dbReference>
<feature type="chain" id="PRO_5035215403" evidence="5">
    <location>
        <begin position="26"/>
        <end position="117"/>
    </location>
</feature>
<dbReference type="InterPro" id="IPR009056">
    <property type="entry name" value="Cyt_c-like_dom"/>
</dbReference>
<evidence type="ECO:0000256" key="2">
    <source>
        <dbReference type="ARBA" id="ARBA00022723"/>
    </source>
</evidence>
<name>A0A8J7CEF9_9BACT</name>
<accession>A0A8J7CEF9</accession>
<feature type="domain" description="Cytochrome c" evidence="6">
    <location>
        <begin position="29"/>
        <end position="106"/>
    </location>
</feature>
<evidence type="ECO:0000313" key="8">
    <source>
        <dbReference type="Proteomes" id="UP000648239"/>
    </source>
</evidence>
<evidence type="ECO:0000256" key="5">
    <source>
        <dbReference type="SAM" id="SignalP"/>
    </source>
</evidence>
<evidence type="ECO:0000256" key="3">
    <source>
        <dbReference type="ARBA" id="ARBA00023004"/>
    </source>
</evidence>
<dbReference type="AlphaFoldDB" id="A0A8J7CEF9"/>
<dbReference type="InterPro" id="IPR036909">
    <property type="entry name" value="Cyt_c-like_dom_sf"/>
</dbReference>
<evidence type="ECO:0000256" key="1">
    <source>
        <dbReference type="ARBA" id="ARBA00022617"/>
    </source>
</evidence>
<dbReference type="SUPFAM" id="SSF46626">
    <property type="entry name" value="Cytochrome c"/>
    <property type="match status" value="1"/>
</dbReference>